<proteinExistence type="predicted"/>
<keyword evidence="2 4" id="KW-0012">Acyltransferase</keyword>
<dbReference type="EMBL" id="JAPFQL010000059">
    <property type="protein sequence ID" value="MDC5698260.1"/>
    <property type="molecule type" value="Genomic_DNA"/>
</dbReference>
<sequence>MWYWFFKYVVVAPIARFYVRPRWVGREHLPRTGPFVLAGNHVTMIDPVVIALGARRRVTYVAKSKYYSGTSLRRRFLAWFLRAVGQVPIDPASAQAANPGLETARRVLREGGVVAIFPEGTRSPDGRLYRGRTGVMRLALPEGVPVIPVGVRGTREVRLPGSGSLRRGRVSVIYGPPLDLSAWSGRADDPAAWREATDALMARIADLCGQEVADRYVTEEERAERDRRTGTEP</sequence>
<dbReference type="Pfam" id="PF01553">
    <property type="entry name" value="Acyltransferase"/>
    <property type="match status" value="1"/>
</dbReference>
<feature type="domain" description="Phospholipid/glycerol acyltransferase" evidence="3">
    <location>
        <begin position="35"/>
        <end position="154"/>
    </location>
</feature>
<dbReference type="GO" id="GO:0016746">
    <property type="term" value="F:acyltransferase activity"/>
    <property type="evidence" value="ECO:0007669"/>
    <property type="project" value="UniProtKB-KW"/>
</dbReference>
<keyword evidence="1" id="KW-0808">Transferase</keyword>
<evidence type="ECO:0000256" key="1">
    <source>
        <dbReference type="ARBA" id="ARBA00022679"/>
    </source>
</evidence>
<organism evidence="4 5">
    <name type="scientific">Intrasporangium calvum</name>
    <dbReference type="NCBI Taxonomy" id="53358"/>
    <lineage>
        <taxon>Bacteria</taxon>
        <taxon>Bacillati</taxon>
        <taxon>Actinomycetota</taxon>
        <taxon>Actinomycetes</taxon>
        <taxon>Micrococcales</taxon>
        <taxon>Intrasporangiaceae</taxon>
        <taxon>Intrasporangium</taxon>
    </lineage>
</organism>
<dbReference type="RefSeq" id="WP_272462835.1">
    <property type="nucleotide sequence ID" value="NZ_JAPFQL010000059.1"/>
</dbReference>
<dbReference type="SUPFAM" id="SSF69593">
    <property type="entry name" value="Glycerol-3-phosphate (1)-acyltransferase"/>
    <property type="match status" value="1"/>
</dbReference>
<gene>
    <name evidence="4" type="ORF">OO014_13430</name>
</gene>
<dbReference type="PANTHER" id="PTHR10434">
    <property type="entry name" value="1-ACYL-SN-GLYCEROL-3-PHOSPHATE ACYLTRANSFERASE"/>
    <property type="match status" value="1"/>
</dbReference>
<name>A0ABT5GK53_9MICO</name>
<dbReference type="Proteomes" id="UP001150259">
    <property type="component" value="Unassembled WGS sequence"/>
</dbReference>
<dbReference type="PANTHER" id="PTHR10434:SF11">
    <property type="entry name" value="1-ACYL-SN-GLYCEROL-3-PHOSPHATE ACYLTRANSFERASE"/>
    <property type="match status" value="1"/>
</dbReference>
<evidence type="ECO:0000256" key="2">
    <source>
        <dbReference type="ARBA" id="ARBA00023315"/>
    </source>
</evidence>
<evidence type="ECO:0000259" key="3">
    <source>
        <dbReference type="SMART" id="SM00563"/>
    </source>
</evidence>
<reference evidence="4 5" key="1">
    <citation type="submission" date="2022-11" db="EMBL/GenBank/DDBJ databases">
        <title>Anaerobic phenanthrene biodegradation by a DNRA strain PheN6.</title>
        <authorList>
            <person name="Zhang Z."/>
        </authorList>
    </citation>
    <scope>NUCLEOTIDE SEQUENCE [LARGE SCALE GENOMIC DNA]</scope>
    <source>
        <strain evidence="4 5">PheN6</strain>
    </source>
</reference>
<accession>A0ABT5GK53</accession>
<dbReference type="InterPro" id="IPR002123">
    <property type="entry name" value="Plipid/glycerol_acylTrfase"/>
</dbReference>
<protein>
    <submittedName>
        <fullName evidence="4">1-acyl-sn-glycerol-3-phosphate acyltransferase</fullName>
    </submittedName>
</protein>
<evidence type="ECO:0000313" key="5">
    <source>
        <dbReference type="Proteomes" id="UP001150259"/>
    </source>
</evidence>
<dbReference type="SMART" id="SM00563">
    <property type="entry name" value="PlsC"/>
    <property type="match status" value="1"/>
</dbReference>
<dbReference type="CDD" id="cd07989">
    <property type="entry name" value="LPLAT_AGPAT-like"/>
    <property type="match status" value="1"/>
</dbReference>
<comment type="caution">
    <text evidence="4">The sequence shown here is derived from an EMBL/GenBank/DDBJ whole genome shotgun (WGS) entry which is preliminary data.</text>
</comment>
<keyword evidence="5" id="KW-1185">Reference proteome</keyword>
<evidence type="ECO:0000313" key="4">
    <source>
        <dbReference type="EMBL" id="MDC5698260.1"/>
    </source>
</evidence>